<dbReference type="InterPro" id="IPR012340">
    <property type="entry name" value="NA-bd_OB-fold"/>
</dbReference>
<dbReference type="GO" id="GO:0003676">
    <property type="term" value="F:nucleic acid binding"/>
    <property type="evidence" value="ECO:0007669"/>
    <property type="project" value="InterPro"/>
</dbReference>
<reference evidence="4" key="1">
    <citation type="submission" date="2018-05" db="EMBL/GenBank/DDBJ databases">
        <authorList>
            <person name="Lanie J.A."/>
            <person name="Ng W.-L."/>
            <person name="Kazmierczak K.M."/>
            <person name="Andrzejewski T.M."/>
            <person name="Davidsen T.M."/>
            <person name="Wayne K.J."/>
            <person name="Tettelin H."/>
            <person name="Glass J.I."/>
            <person name="Rusch D."/>
            <person name="Podicherti R."/>
            <person name="Tsui H.-C.T."/>
            <person name="Winkler M.E."/>
        </authorList>
    </citation>
    <scope>NUCLEOTIDE SEQUENCE</scope>
</reference>
<dbReference type="AlphaFoldDB" id="A0A381UPP4"/>
<evidence type="ECO:0000259" key="3">
    <source>
        <dbReference type="PROSITE" id="PS51857"/>
    </source>
</evidence>
<dbReference type="InterPro" id="IPR050181">
    <property type="entry name" value="Cold_shock_domain"/>
</dbReference>
<dbReference type="SMART" id="SM00357">
    <property type="entry name" value="CSP"/>
    <property type="match status" value="1"/>
</dbReference>
<evidence type="ECO:0000313" key="4">
    <source>
        <dbReference type="EMBL" id="SVA30132.1"/>
    </source>
</evidence>
<dbReference type="InterPro" id="IPR012156">
    <property type="entry name" value="Cold_shock_CspA"/>
</dbReference>
<proteinExistence type="predicted"/>
<comment type="subcellular location">
    <subcellularLocation>
        <location evidence="1">Cytoplasm</location>
    </subcellularLocation>
</comment>
<dbReference type="PIRSF" id="PIRSF002599">
    <property type="entry name" value="Cold_shock_A"/>
    <property type="match status" value="1"/>
</dbReference>
<evidence type="ECO:0000256" key="2">
    <source>
        <dbReference type="ARBA" id="ARBA00022490"/>
    </source>
</evidence>
<accession>A0A381UPP4</accession>
<feature type="domain" description="CSD" evidence="3">
    <location>
        <begin position="1"/>
        <end position="63"/>
    </location>
</feature>
<dbReference type="SUPFAM" id="SSF50249">
    <property type="entry name" value="Nucleic acid-binding proteins"/>
    <property type="match status" value="1"/>
</dbReference>
<dbReference type="Pfam" id="PF00313">
    <property type="entry name" value="CSD"/>
    <property type="match status" value="1"/>
</dbReference>
<keyword evidence="2" id="KW-0963">Cytoplasm</keyword>
<name>A0A381UPP4_9ZZZZ</name>
<dbReference type="PRINTS" id="PR00050">
    <property type="entry name" value="COLDSHOCK"/>
</dbReference>
<dbReference type="InterPro" id="IPR011129">
    <property type="entry name" value="CSD"/>
</dbReference>
<dbReference type="Gene3D" id="2.40.50.140">
    <property type="entry name" value="Nucleic acid-binding proteins"/>
    <property type="match status" value="1"/>
</dbReference>
<dbReference type="PROSITE" id="PS51857">
    <property type="entry name" value="CSD_2"/>
    <property type="match status" value="1"/>
</dbReference>
<dbReference type="GO" id="GO:0005737">
    <property type="term" value="C:cytoplasm"/>
    <property type="evidence" value="ECO:0007669"/>
    <property type="project" value="UniProtKB-SubCell"/>
</dbReference>
<dbReference type="EMBL" id="UINC01006872">
    <property type="protein sequence ID" value="SVA30132.1"/>
    <property type="molecule type" value="Genomic_DNA"/>
</dbReference>
<evidence type="ECO:0000256" key="1">
    <source>
        <dbReference type="ARBA" id="ARBA00004496"/>
    </source>
</evidence>
<dbReference type="PANTHER" id="PTHR11544">
    <property type="entry name" value="COLD SHOCK DOMAIN CONTAINING PROTEINS"/>
    <property type="match status" value="1"/>
</dbReference>
<gene>
    <name evidence="4" type="ORF">METZ01_LOCUS82986</name>
</gene>
<dbReference type="InterPro" id="IPR002059">
    <property type="entry name" value="CSP_DNA-bd"/>
</dbReference>
<protein>
    <recommendedName>
        <fullName evidence="3">CSD domain-containing protein</fullName>
    </recommendedName>
</protein>
<organism evidence="4">
    <name type="scientific">marine metagenome</name>
    <dbReference type="NCBI Taxonomy" id="408172"/>
    <lineage>
        <taxon>unclassified sequences</taxon>
        <taxon>metagenomes</taxon>
        <taxon>ecological metagenomes</taxon>
    </lineage>
</organism>
<sequence length="65" mass="7469">MQTGKVKFFNRRKKYGFITGDDGEDYFFHESGLTEGIYVKDEDKVEFKVVDGDRGKKAVDVSLID</sequence>